<comment type="similarity">
    <text evidence="1">Belongs to the glycosyl hydrolase 25 family.</text>
</comment>
<dbReference type="InterPro" id="IPR017853">
    <property type="entry name" value="GH"/>
</dbReference>
<dbReference type="GO" id="GO:0009253">
    <property type="term" value="P:peptidoglycan catabolic process"/>
    <property type="evidence" value="ECO:0007669"/>
    <property type="project" value="InterPro"/>
</dbReference>
<protein>
    <submittedName>
        <fullName evidence="3">Lysozyme</fullName>
    </submittedName>
</protein>
<dbReference type="EMBL" id="LN555523">
    <property type="protein sequence ID" value="CED93768.1"/>
    <property type="molecule type" value="Genomic_DNA"/>
</dbReference>
<evidence type="ECO:0000256" key="1">
    <source>
        <dbReference type="ARBA" id="ARBA00010646"/>
    </source>
</evidence>
<dbReference type="GO" id="GO:0003796">
    <property type="term" value="F:lysozyme activity"/>
    <property type="evidence" value="ECO:0007669"/>
    <property type="project" value="InterPro"/>
</dbReference>
<dbReference type="SUPFAM" id="SSF51445">
    <property type="entry name" value="(Trans)glycosidases"/>
    <property type="match status" value="1"/>
</dbReference>
<dbReference type="Pfam" id="PF01183">
    <property type="entry name" value="Glyco_hydro_25"/>
    <property type="match status" value="1"/>
</dbReference>
<dbReference type="SMART" id="SM01095">
    <property type="entry name" value="Cpl-7"/>
    <property type="match status" value="4"/>
</dbReference>
<sequence length="465" mass="52469">MSYKGIDVSHYQGNIDWKKVKENIDFAILRLGWIGNTNHTLDTKFETYYKACKREGIPIGVYVYNYCNTQERAESGAKWAVNQLKGKSIDLPVYIDMEDSKIEHLGKVKLTNICIAFNTVIENAGYWAGVYANLNWYTNYLNKDTIKARYTTWVANYGVSQDRYKGQYDMLQYSDTGKVPGISGNVDMNIMYRDLINEIKGSNPGTDKKTIEELAKEVIAGQWGNGEERKIKLINAGYDYEAVQAKVNEILQSTDRKTVEELAKEVIAGQWGNGEERKTRLTNAGYDYEAVQAKVNEILGSTDRKTVEELAKEVIAGQWGNGEERKTRLTNAGYDYEAVQAKVNEILESTDRKTIEELAKEVIAGQWGDGEERKTRLTNAGYDYAAVQAKVNEMLEENTSTTNYYPPVSSTYNSIVEALNSIGVDSSFNNRKQIAIKNGINDYTGTAEQNIELLNKLKDGKLIEI</sequence>
<dbReference type="KEGG" id="ril:CRIB_1017"/>
<dbReference type="RefSeq" id="WP_180703455.1">
    <property type="nucleotide sequence ID" value="NZ_LN555523.1"/>
</dbReference>
<dbReference type="GeneID" id="82205194"/>
<name>A0A1V1I0L5_9FIRM</name>
<evidence type="ECO:0000313" key="4">
    <source>
        <dbReference type="Proteomes" id="UP000245622"/>
    </source>
</evidence>
<dbReference type="Gene3D" id="3.20.20.80">
    <property type="entry name" value="Glycosidases"/>
    <property type="match status" value="1"/>
</dbReference>
<feature type="domain" description="Cpl-7 lysozyme C-terminal" evidence="2">
    <location>
        <begin position="355"/>
        <end position="396"/>
    </location>
</feature>
<evidence type="ECO:0000313" key="3">
    <source>
        <dbReference type="EMBL" id="CED93768.1"/>
    </source>
</evidence>
<dbReference type="PANTHER" id="PTHR34135">
    <property type="entry name" value="LYSOZYME"/>
    <property type="match status" value="1"/>
</dbReference>
<feature type="domain" description="Cpl-7 lysozyme C-terminal" evidence="2">
    <location>
        <begin position="211"/>
        <end position="252"/>
    </location>
</feature>
<feature type="domain" description="Cpl-7 lysozyme C-terminal" evidence="2">
    <location>
        <begin position="259"/>
        <end position="300"/>
    </location>
</feature>
<accession>A0A1V1I0L5</accession>
<dbReference type="InterPro" id="IPR013168">
    <property type="entry name" value="Cpl_7_lyso_C"/>
</dbReference>
<proteinExistence type="inferred from homology"/>
<dbReference type="GO" id="GO:0016052">
    <property type="term" value="P:carbohydrate catabolic process"/>
    <property type="evidence" value="ECO:0007669"/>
    <property type="project" value="TreeGrafter"/>
</dbReference>
<dbReference type="InterPro" id="IPR002053">
    <property type="entry name" value="Glyco_hydro_25"/>
</dbReference>
<dbReference type="GO" id="GO:0016998">
    <property type="term" value="P:cell wall macromolecule catabolic process"/>
    <property type="evidence" value="ECO:0007669"/>
    <property type="project" value="InterPro"/>
</dbReference>
<dbReference type="PROSITE" id="PS51904">
    <property type="entry name" value="GLYCOSYL_HYDROL_F25_2"/>
    <property type="match status" value="1"/>
</dbReference>
<dbReference type="CDD" id="cd06414">
    <property type="entry name" value="GH25_LytC-like"/>
    <property type="match status" value="1"/>
</dbReference>
<keyword evidence="4" id="KW-1185">Reference proteome</keyword>
<feature type="domain" description="Cpl-7 lysozyme C-terminal" evidence="2">
    <location>
        <begin position="307"/>
        <end position="348"/>
    </location>
</feature>
<reference evidence="3 4" key="1">
    <citation type="submission" date="2014-04" db="EMBL/GenBank/DDBJ databases">
        <authorList>
            <person name="Hornung B.V."/>
        </authorList>
    </citation>
    <scope>NUCLEOTIDE SEQUENCE [LARGE SCALE GENOMIC DNA]</scope>
    <source>
        <strain evidence="3 4">CRIB</strain>
    </source>
</reference>
<dbReference type="Pfam" id="PF08230">
    <property type="entry name" value="CW_7"/>
    <property type="match status" value="4"/>
</dbReference>
<evidence type="ECO:0000259" key="2">
    <source>
        <dbReference type="SMART" id="SM01095"/>
    </source>
</evidence>
<organism evidence="3 4">
    <name type="scientific">Romboutsia ilealis</name>
    <dbReference type="NCBI Taxonomy" id="1115758"/>
    <lineage>
        <taxon>Bacteria</taxon>
        <taxon>Bacillati</taxon>
        <taxon>Bacillota</taxon>
        <taxon>Clostridia</taxon>
        <taxon>Peptostreptococcales</taxon>
        <taxon>Peptostreptococcaceae</taxon>
        <taxon>Romboutsia</taxon>
    </lineage>
</organism>
<dbReference type="Proteomes" id="UP000245622">
    <property type="component" value="Chromosome 1"/>
</dbReference>
<gene>
    <name evidence="3" type="ORF">CRIB_1017</name>
</gene>
<dbReference type="PANTHER" id="PTHR34135:SF2">
    <property type="entry name" value="LYSOZYME"/>
    <property type="match status" value="1"/>
</dbReference>
<dbReference type="SUPFAM" id="SSF158634">
    <property type="entry name" value="RPA2825-like"/>
    <property type="match status" value="1"/>
</dbReference>
<dbReference type="AlphaFoldDB" id="A0A1V1I0L5"/>